<organism evidence="1">
    <name type="scientific">Sylvanvirus sp</name>
    <dbReference type="NCBI Taxonomy" id="2487774"/>
    <lineage>
        <taxon>Viruses</taxon>
    </lineage>
</organism>
<evidence type="ECO:0000313" key="1">
    <source>
        <dbReference type="EMBL" id="AYV86481.1"/>
    </source>
</evidence>
<proteinExistence type="predicted"/>
<name>A0A3G5AJD8_9VIRU</name>
<dbReference type="EMBL" id="MK072507">
    <property type="protein sequence ID" value="AYV86481.1"/>
    <property type="molecule type" value="Genomic_DNA"/>
</dbReference>
<reference evidence="1" key="1">
    <citation type="submission" date="2018-10" db="EMBL/GenBank/DDBJ databases">
        <title>Hidden diversity of soil giant viruses.</title>
        <authorList>
            <person name="Schulz F."/>
            <person name="Alteio L."/>
            <person name="Goudeau D."/>
            <person name="Ryan E.M."/>
            <person name="Malmstrom R.R."/>
            <person name="Blanchard J."/>
            <person name="Woyke T."/>
        </authorList>
    </citation>
    <scope>NUCLEOTIDE SEQUENCE</scope>
    <source>
        <strain evidence="1">SYV1</strain>
    </source>
</reference>
<gene>
    <name evidence="1" type="ORF">Sylvanvirus1_77</name>
</gene>
<accession>A0A3G5AJD8</accession>
<sequence length="35" mass="4337">MIFFLICQDSLKKYMLNKMIWSDYKKATLLIDQYM</sequence>
<protein>
    <submittedName>
        <fullName evidence="1">Uncharacterized protein</fullName>
    </submittedName>
</protein>